<dbReference type="SUPFAM" id="SSF55874">
    <property type="entry name" value="ATPase domain of HSP90 chaperone/DNA topoisomerase II/histidine kinase"/>
    <property type="match status" value="1"/>
</dbReference>
<sequence>MTRTPREVISQIGEMRSEWLELTRKNNFEAGLRGLLSELYPDEAHFVYELLQNAEDAEATQVSFELSKTELRFSHNGRRMFTERDVESITGIGESTKKDDVNKVGKFGIGFKAVFAYSDTPQIYSGDYEFQIEHLFCPSSVPSVKKEDETTLFIFPFNNSSKPAAQCYQEVMSVFERMDHTAILFLNNIKSIEWKIQGQAPGLVMRDDMSALDGSLCQISIVHPSSAQLEEDVWFLKYQAPLEGHGNLMCGIALQLGFKKNDQRELKKGTPIDEQMKVVEADGRLCIFFPADKESTGLKFYINGPFASAIDRASVKHDHEDNRKIMRTLSELVVSGLFELKKHKLLNSDLLAVLPINEDTLPKFYEPIRARVHEALSKEALILTRSNSYSPAVELVKGPKALSDVFSDDDVSFLSSKISKKWAVGVLQNSRADKLLSDLKVSTWGYSEVLDDIHSKYWFFNAKKVDTDWLAAKSLPWLRKFYLTLYSAAKRTDSESKLSSHLTICYTNERTVTRFDGVYFPASGKNKAYGYTTLHHDLFRELTKDERTRMRSLFEKLGVSLFGEREEIQNILDSYYSEEVDEDITRKQHSEHMSRFIDYSEKTKNYSIYKDYSIFLSGDAESYLEAQHGFLDKPIKNTGISCIYDNAIPSNARYPLWSGYAKVAGFNNFAIAVGVASSLEIVKSSVWRNPKRSTLFEGMSGSRETHTRTNEDYTITDLESLLDKRDPKIAKLIWDTVRQADPRVLKARYRPNQQYTMRTVSSTLIQMLTTAAWIPDKSNNFKKAQDIRKSDLTSDLEYDDRNGWLTAIGFAEKEKKATADYQLKKDTAEKVFGLSLSDIELLKELKNSPDEYNKVKRKVQELSNPVEFPERLVKNPERRRTKVTSSVKDSKGVKYATKDRSVRESQTSIEPDAWLRETYRNSKNQLICQLCHDVMPFKKRDGEYYMEAVEIASGFKLEREEQHLALCPVCAAKYKEYIKRDSDACRAFLESIYSTEGSEIGLNFGREKASMKFVESHIHDLRVLLDETGLPDG</sequence>
<accession>A0A3L7DS73</accession>
<dbReference type="EMBL" id="QRAN01000034">
    <property type="protein sequence ID" value="RLQ20274.1"/>
    <property type="molecule type" value="Genomic_DNA"/>
</dbReference>
<gene>
    <name evidence="2" type="ORF">DWB85_18465</name>
</gene>
<proteinExistence type="predicted"/>
<dbReference type="InterPro" id="IPR052957">
    <property type="entry name" value="Auxin_embryo_med"/>
</dbReference>
<dbReference type="PANTHER" id="PTHR32387:SF0">
    <property type="entry name" value="PROTEIN NO VEIN"/>
    <property type="match status" value="1"/>
</dbReference>
<dbReference type="Gene3D" id="3.30.565.10">
    <property type="entry name" value="Histidine kinase-like ATPase, C-terminal domain"/>
    <property type="match status" value="1"/>
</dbReference>
<dbReference type="PANTHER" id="PTHR32387">
    <property type="entry name" value="WU:FJ29H11"/>
    <property type="match status" value="1"/>
</dbReference>
<dbReference type="RefSeq" id="WP_117957469.1">
    <property type="nucleotide sequence ID" value="NZ_QRAN01000034.1"/>
</dbReference>
<evidence type="ECO:0000313" key="3">
    <source>
        <dbReference type="Proteomes" id="UP000265509"/>
    </source>
</evidence>
<organism evidence="2 3">
    <name type="scientific">Seongchinamella sediminis</name>
    <dbReference type="NCBI Taxonomy" id="2283635"/>
    <lineage>
        <taxon>Bacteria</taxon>
        <taxon>Pseudomonadati</taxon>
        <taxon>Pseudomonadota</taxon>
        <taxon>Gammaproteobacteria</taxon>
        <taxon>Cellvibrionales</taxon>
        <taxon>Halieaceae</taxon>
        <taxon>Seongchinamella</taxon>
    </lineage>
</organism>
<protein>
    <recommendedName>
        <fullName evidence="1">Sacsin/Nov domain-containing protein</fullName>
    </recommendedName>
</protein>
<keyword evidence="3" id="KW-1185">Reference proteome</keyword>
<comment type="caution">
    <text evidence="2">The sequence shown here is derived from an EMBL/GenBank/DDBJ whole genome shotgun (WGS) entry which is preliminary data.</text>
</comment>
<dbReference type="OrthoDB" id="9802640at2"/>
<name>A0A3L7DS73_9GAMM</name>
<reference evidence="2 3" key="1">
    <citation type="submission" date="2018-07" db="EMBL/GenBank/DDBJ databases">
        <title>Halioglobus sp. genome submission.</title>
        <authorList>
            <person name="Ye M.-Q."/>
            <person name="Du Z.-J."/>
        </authorList>
    </citation>
    <scope>NUCLEOTIDE SEQUENCE [LARGE SCALE GENOMIC DNA]</scope>
    <source>
        <strain evidence="2 3">U0301</strain>
    </source>
</reference>
<dbReference type="AlphaFoldDB" id="A0A3L7DS73"/>
<evidence type="ECO:0000313" key="2">
    <source>
        <dbReference type="EMBL" id="RLQ20274.1"/>
    </source>
</evidence>
<dbReference type="InterPro" id="IPR036890">
    <property type="entry name" value="HATPase_C_sf"/>
</dbReference>
<evidence type="ECO:0000259" key="1">
    <source>
        <dbReference type="Pfam" id="PF25794"/>
    </source>
</evidence>
<dbReference type="NCBIfam" id="NF047352">
    <property type="entry name" value="P_loop_sacsin"/>
    <property type="match status" value="1"/>
</dbReference>
<dbReference type="InterPro" id="IPR058210">
    <property type="entry name" value="SACS/Nov_dom"/>
</dbReference>
<dbReference type="Proteomes" id="UP000265509">
    <property type="component" value="Unassembled WGS sequence"/>
</dbReference>
<dbReference type="Pfam" id="PF25794">
    <property type="entry name" value="SACS"/>
    <property type="match status" value="1"/>
</dbReference>
<feature type="domain" description="Sacsin/Nov" evidence="1">
    <location>
        <begin position="32"/>
        <end position="128"/>
    </location>
</feature>